<organism evidence="1 2">
    <name type="scientific">Flavobacterium macrobrachii</name>
    <dbReference type="NCBI Taxonomy" id="591204"/>
    <lineage>
        <taxon>Bacteria</taxon>
        <taxon>Pseudomonadati</taxon>
        <taxon>Bacteroidota</taxon>
        <taxon>Flavobacteriia</taxon>
        <taxon>Flavobacteriales</taxon>
        <taxon>Flavobacteriaceae</taxon>
        <taxon>Flavobacterium</taxon>
    </lineage>
</organism>
<protein>
    <submittedName>
        <fullName evidence="1">Uncharacterized protein</fullName>
    </submittedName>
</protein>
<dbReference type="RefSeq" id="WP_187657284.1">
    <property type="nucleotide sequence ID" value="NZ_JACSOD020000487.1"/>
</dbReference>
<dbReference type="EMBL" id="JACSOD020000487">
    <property type="protein sequence ID" value="MBM6499662.1"/>
    <property type="molecule type" value="Genomic_DNA"/>
</dbReference>
<reference evidence="1 2" key="1">
    <citation type="submission" date="2021-02" db="EMBL/GenBank/DDBJ databases">
        <authorList>
            <person name="Jung H.S."/>
            <person name="Chun B.H."/>
            <person name="Jeon C.O."/>
        </authorList>
    </citation>
    <scope>NUCLEOTIDE SEQUENCE [LARGE SCALE GENOMIC DNA]</scope>
    <source>
        <strain evidence="1 2">LMG 25203</strain>
    </source>
</reference>
<accession>A0ABS2CZP4</accession>
<sequence>MKNILISLLVFFVFSSVKGQELLPFVENFTKSKYNGDNQVWSIAQGSDNAFYFANYHYLLRYNGVRWEKYSLPNKTIIRSVFTDDDKIYSGSYNEFGYWKREFC</sequence>
<name>A0ABS2CZP4_9FLAO</name>
<proteinExistence type="predicted"/>
<gene>
    <name evidence="1" type="ORF">H9X54_010185</name>
</gene>
<dbReference type="InterPro" id="IPR015943">
    <property type="entry name" value="WD40/YVTN_repeat-like_dom_sf"/>
</dbReference>
<evidence type="ECO:0000313" key="1">
    <source>
        <dbReference type="EMBL" id="MBM6499662.1"/>
    </source>
</evidence>
<keyword evidence="2" id="KW-1185">Reference proteome</keyword>
<dbReference type="Gene3D" id="2.130.10.10">
    <property type="entry name" value="YVTN repeat-like/Quinoprotein amine dehydrogenase"/>
    <property type="match status" value="1"/>
</dbReference>
<evidence type="ECO:0000313" key="2">
    <source>
        <dbReference type="Proteomes" id="UP000759529"/>
    </source>
</evidence>
<dbReference type="Proteomes" id="UP000759529">
    <property type="component" value="Unassembled WGS sequence"/>
</dbReference>
<comment type="caution">
    <text evidence="1">The sequence shown here is derived from an EMBL/GenBank/DDBJ whole genome shotgun (WGS) entry which is preliminary data.</text>
</comment>